<accession>A0ABR0ERU9</accession>
<name>A0ABR0ERU9_ZASCE</name>
<keyword evidence="2" id="KW-1185">Reference proteome</keyword>
<gene>
    <name evidence="1" type="ORF">PRZ48_004881</name>
</gene>
<reference evidence="1 2" key="1">
    <citation type="journal article" date="2023" name="G3 (Bethesda)">
        <title>A chromosome-level genome assembly of Zasmidium syzygii isolated from banana leaves.</title>
        <authorList>
            <person name="van Westerhoven A.C."/>
            <person name="Mehrabi R."/>
            <person name="Talebi R."/>
            <person name="Steentjes M.B.F."/>
            <person name="Corcolon B."/>
            <person name="Chong P.A."/>
            <person name="Kema G.H.J."/>
            <person name="Seidl M.F."/>
        </authorList>
    </citation>
    <scope>NUCLEOTIDE SEQUENCE [LARGE SCALE GENOMIC DNA]</scope>
    <source>
        <strain evidence="1 2">P124</strain>
    </source>
</reference>
<dbReference type="EMBL" id="JAXOVC010000003">
    <property type="protein sequence ID" value="KAK4503966.1"/>
    <property type="molecule type" value="Genomic_DNA"/>
</dbReference>
<evidence type="ECO:0000313" key="1">
    <source>
        <dbReference type="EMBL" id="KAK4503966.1"/>
    </source>
</evidence>
<comment type="caution">
    <text evidence="1">The sequence shown here is derived from an EMBL/GenBank/DDBJ whole genome shotgun (WGS) entry which is preliminary data.</text>
</comment>
<proteinExistence type="predicted"/>
<sequence length="185" mass="20493">MDAAAQAEHIRATRIVQHLVEQEALLADIRREATNPDASSIFALDFEQIFAKPDSAETIQPDGNGRNDLSQVTEHYRYQTHQTQTPMERFLAVSRSSDPCAPYASLRMAEMRIPEGIEAHASTRAWLLQQVSTQHAAYLTAQCVGDRSIGASSELSKARSEPTSRRRIAQIALAKGALYERAQSV</sequence>
<protein>
    <submittedName>
        <fullName evidence="1">Uncharacterized protein</fullName>
    </submittedName>
</protein>
<evidence type="ECO:0000313" key="2">
    <source>
        <dbReference type="Proteomes" id="UP001305779"/>
    </source>
</evidence>
<organism evidence="1 2">
    <name type="scientific">Zasmidium cellare</name>
    <name type="common">Wine cellar mold</name>
    <name type="synonym">Racodium cellare</name>
    <dbReference type="NCBI Taxonomy" id="395010"/>
    <lineage>
        <taxon>Eukaryota</taxon>
        <taxon>Fungi</taxon>
        <taxon>Dikarya</taxon>
        <taxon>Ascomycota</taxon>
        <taxon>Pezizomycotina</taxon>
        <taxon>Dothideomycetes</taxon>
        <taxon>Dothideomycetidae</taxon>
        <taxon>Mycosphaerellales</taxon>
        <taxon>Mycosphaerellaceae</taxon>
        <taxon>Zasmidium</taxon>
    </lineage>
</organism>
<dbReference type="Proteomes" id="UP001305779">
    <property type="component" value="Unassembled WGS sequence"/>
</dbReference>